<dbReference type="Proteomes" id="UP000018159">
    <property type="component" value="Unassembled WGS sequence"/>
</dbReference>
<reference evidence="2" key="1">
    <citation type="journal article" date="2013" name="PLoS ONE">
        <title>Enrichment and Genome Sequence of the Group I.1a Ammonia-Oxidizing Archaeon ?Ca. Nitrosotenuis uzonensis? Representing a Clade Globally.</title>
        <authorList>
            <person name="Lebedeva E.V."/>
            <person name="Hatzenpichler R."/>
            <person name="Pelletier E."/>
            <person name="Schuster N."/>
            <person name="Hauzmayer S."/>
            <person name="Bulaev A."/>
            <person name="Grigor'eva N.V."/>
            <person name="Galushko A."/>
            <person name="Schmid M."/>
            <person name="Palatinszky M."/>
            <person name="Le Paslier D."/>
            <person name="Daims H."/>
            <person name="Wagner M."/>
        </authorList>
    </citation>
    <scope>NUCLEOTIDE SEQUENCE [LARGE SCALE GENOMIC DNA]</scope>
    <source>
        <strain evidence="2">N4</strain>
    </source>
</reference>
<dbReference type="EMBL" id="CAJNAQ010000005">
    <property type="protein sequence ID" value="CAE6500554.1"/>
    <property type="molecule type" value="Genomic_DNA"/>
</dbReference>
<evidence type="ECO:0000313" key="1">
    <source>
        <dbReference type="EMBL" id="CAE6500554.1"/>
    </source>
</evidence>
<name>V6AS59_9ARCH</name>
<evidence type="ECO:0000313" key="2">
    <source>
        <dbReference type="EMBL" id="CDI05487.1"/>
    </source>
</evidence>
<gene>
    <name evidence="2" type="ORF">NITUZ_30179</name>
    <name evidence="1" type="ORF">NUZ5A_51027</name>
</gene>
<reference evidence="1" key="3">
    <citation type="submission" date="2021-02" db="EMBL/GenBank/DDBJ databases">
        <authorList>
            <person name="Han P."/>
        </authorList>
    </citation>
    <scope>NUCLEOTIDE SEQUENCE</scope>
    <source>
        <strain evidence="1">Candidatus Nitrosotenuis uzonensis 5A</strain>
    </source>
</reference>
<accession>V6AS59</accession>
<keyword evidence="3" id="KW-1185">Reference proteome</keyword>
<evidence type="ECO:0008006" key="4">
    <source>
        <dbReference type="Google" id="ProtNLM"/>
    </source>
</evidence>
<evidence type="ECO:0000313" key="3">
    <source>
        <dbReference type="Proteomes" id="UP000018159"/>
    </source>
</evidence>
<sequence>MLKYAIFFLAMVMLFVPFGSAFALDGVQRAELKNARLVNTFGEPLSQNINTNQQIQVSADITNKQNTPQIFVYIVVIQDSNSITQKLTWISGSLNPQQTFSPAISWLPNTPGTYTAHIYVWDSIPNASALTRSLELKFIVS</sequence>
<reference evidence="2" key="2">
    <citation type="submission" date="2013-10" db="EMBL/GenBank/DDBJ databases">
        <authorList>
            <person name="Regsiter A."/>
        </authorList>
    </citation>
    <scope>NUCLEOTIDE SEQUENCE</scope>
    <source>
        <strain evidence="2">N4</strain>
    </source>
</reference>
<dbReference type="EMBL" id="CBTY010000008">
    <property type="protein sequence ID" value="CDI05487.1"/>
    <property type="molecule type" value="Genomic_DNA"/>
</dbReference>
<dbReference type="OrthoDB" id="11516at2157"/>
<dbReference type="InterPro" id="IPR013783">
    <property type="entry name" value="Ig-like_fold"/>
</dbReference>
<dbReference type="AlphaFoldDB" id="V6AS59"/>
<dbReference type="Proteomes" id="UP000655759">
    <property type="component" value="Unassembled WGS sequence"/>
</dbReference>
<comment type="caution">
    <text evidence="2">The sequence shown here is derived from an EMBL/GenBank/DDBJ whole genome shotgun (WGS) entry which is preliminary data.</text>
</comment>
<dbReference type="STRING" id="1407055.NITUZ_30179"/>
<protein>
    <recommendedName>
        <fullName evidence="4">Intracellular proteinase inhibitor BsuPI domain-containing protein</fullName>
    </recommendedName>
</protein>
<dbReference type="Gene3D" id="2.60.40.10">
    <property type="entry name" value="Immunoglobulins"/>
    <property type="match status" value="1"/>
</dbReference>
<dbReference type="RefSeq" id="WP_052370055.1">
    <property type="nucleotide sequence ID" value="NZ_CAJNAQ010000005.1"/>
</dbReference>
<organism evidence="2 3">
    <name type="scientific">Candidatus Nitrosotenuis uzonensis</name>
    <dbReference type="NCBI Taxonomy" id="1407055"/>
    <lineage>
        <taxon>Archaea</taxon>
        <taxon>Nitrososphaerota</taxon>
        <taxon>Candidatus Nitrosotenuis</taxon>
    </lineage>
</organism>
<proteinExistence type="predicted"/>